<accession>A0A6P1Q022</accession>
<evidence type="ECO:0000313" key="2">
    <source>
        <dbReference type="Proteomes" id="UP000464053"/>
    </source>
</evidence>
<dbReference type="KEGG" id="mint:C7M51_02587"/>
<dbReference type="AlphaFoldDB" id="A0A6P1Q022"/>
<dbReference type="EMBL" id="CP028271">
    <property type="protein sequence ID" value="QHM72276.1"/>
    <property type="molecule type" value="Genomic_DNA"/>
</dbReference>
<organism evidence="1 2">
    <name type="scientific">Mixta intestinalis</name>
    <dbReference type="NCBI Taxonomy" id="1615494"/>
    <lineage>
        <taxon>Bacteria</taxon>
        <taxon>Pseudomonadati</taxon>
        <taxon>Pseudomonadota</taxon>
        <taxon>Gammaproteobacteria</taxon>
        <taxon>Enterobacterales</taxon>
        <taxon>Erwiniaceae</taxon>
        <taxon>Mixta</taxon>
    </lineage>
</organism>
<evidence type="ECO:0000313" key="1">
    <source>
        <dbReference type="EMBL" id="QHM72276.1"/>
    </source>
</evidence>
<name>A0A6P1Q022_9GAMM</name>
<protein>
    <submittedName>
        <fullName evidence="1">Uncharacterized protein</fullName>
    </submittedName>
</protein>
<proteinExistence type="predicted"/>
<reference evidence="1 2" key="1">
    <citation type="submission" date="2018-03" db="EMBL/GenBank/DDBJ databases">
        <title>Pantoea intestinalis SRCM103226 isolated form the mealworm.</title>
        <authorList>
            <person name="Jeong D.-Y."/>
            <person name="Kim J.W."/>
        </authorList>
    </citation>
    <scope>NUCLEOTIDE SEQUENCE [LARGE SCALE GENOMIC DNA]</scope>
    <source>
        <strain evidence="1 2">SRCM103226</strain>
    </source>
</reference>
<dbReference type="Proteomes" id="UP000464053">
    <property type="component" value="Chromosome"/>
</dbReference>
<keyword evidence="2" id="KW-1185">Reference proteome</keyword>
<gene>
    <name evidence="1" type="ORF">C7M51_02587</name>
</gene>
<sequence length="78" mass="9467">MMGYYFYKQPIKLRIFEPGHRCFYGFSRWFTMFCTKLSTEKVNKIGCFTQFLFITMMKSVSYPNVMRYAQPQAVVYRL</sequence>